<evidence type="ECO:0000313" key="11">
    <source>
        <dbReference type="EMBL" id="MQY26816.1"/>
    </source>
</evidence>
<dbReference type="PROSITE" id="PS50893">
    <property type="entry name" value="ABC_TRANSPORTER_2"/>
    <property type="match status" value="1"/>
</dbReference>
<dbReference type="Gene3D" id="3.40.50.300">
    <property type="entry name" value="P-loop containing nucleotide triphosphate hydrolases"/>
    <property type="match status" value="1"/>
</dbReference>
<dbReference type="InterPro" id="IPR017871">
    <property type="entry name" value="ABC_transporter-like_CS"/>
</dbReference>
<dbReference type="InterPro" id="IPR003439">
    <property type="entry name" value="ABC_transporter-like_ATP-bd"/>
</dbReference>
<reference evidence="11 12" key="1">
    <citation type="submission" date="2019-10" db="EMBL/GenBank/DDBJ databases">
        <title>Nocardia macrotermitis sp. nov. and Nocardia aurantia sp. nov., isolated from the gut of fungus growing-termite Macrotermes natalensis.</title>
        <authorList>
            <person name="Benndorf R."/>
            <person name="Schwitalla J."/>
            <person name="Martin K."/>
            <person name="De Beer W."/>
            <person name="Kaster A.-K."/>
            <person name="Vollmers J."/>
            <person name="Poulsen M."/>
            <person name="Beemelmanns C."/>
        </authorList>
    </citation>
    <scope>NUCLEOTIDE SEQUENCE [LARGE SCALE GENOMIC DNA]</scope>
    <source>
        <strain evidence="11 12">RB56</strain>
    </source>
</reference>
<evidence type="ECO:0000256" key="5">
    <source>
        <dbReference type="ARBA" id="ARBA00022840"/>
    </source>
</evidence>
<dbReference type="Proteomes" id="UP000431401">
    <property type="component" value="Unassembled WGS sequence"/>
</dbReference>
<comment type="subcellular location">
    <subcellularLocation>
        <location evidence="1">Cell membrane</location>
        <topology evidence="1">Multi-pass membrane protein</topology>
    </subcellularLocation>
</comment>
<dbReference type="PROSITE" id="PS00211">
    <property type="entry name" value="ABC_TRANSPORTER_1"/>
    <property type="match status" value="1"/>
</dbReference>
<dbReference type="GO" id="GO:0005886">
    <property type="term" value="C:plasma membrane"/>
    <property type="evidence" value="ECO:0007669"/>
    <property type="project" value="UniProtKB-SubCell"/>
</dbReference>
<dbReference type="AlphaFoldDB" id="A0A7K0DM41"/>
<dbReference type="InterPro" id="IPR036640">
    <property type="entry name" value="ABC1_TM_sf"/>
</dbReference>
<protein>
    <submittedName>
        <fullName evidence="11">Vitamin B12 transport ATP-binding protein BacA</fullName>
    </submittedName>
</protein>
<evidence type="ECO:0000256" key="1">
    <source>
        <dbReference type="ARBA" id="ARBA00004651"/>
    </source>
</evidence>
<dbReference type="PROSITE" id="PS50929">
    <property type="entry name" value="ABC_TM1F"/>
    <property type="match status" value="1"/>
</dbReference>
<dbReference type="PANTHER" id="PTHR11384">
    <property type="entry name" value="ATP-BINDING CASSETTE, SUB-FAMILY D MEMBER"/>
    <property type="match status" value="1"/>
</dbReference>
<proteinExistence type="predicted"/>
<keyword evidence="12" id="KW-1185">Reference proteome</keyword>
<dbReference type="EMBL" id="WEGI01000005">
    <property type="protein sequence ID" value="MQY26816.1"/>
    <property type="molecule type" value="Genomic_DNA"/>
</dbReference>
<evidence type="ECO:0000256" key="4">
    <source>
        <dbReference type="ARBA" id="ARBA00022741"/>
    </source>
</evidence>
<dbReference type="PANTHER" id="PTHR11384:SF59">
    <property type="entry name" value="LYSOSOMAL COBALAMIN TRANSPORTER ABCD4"/>
    <property type="match status" value="1"/>
</dbReference>
<dbReference type="SUPFAM" id="SSF90123">
    <property type="entry name" value="ABC transporter transmembrane region"/>
    <property type="match status" value="1"/>
</dbReference>
<evidence type="ECO:0000259" key="9">
    <source>
        <dbReference type="PROSITE" id="PS50893"/>
    </source>
</evidence>
<dbReference type="SUPFAM" id="SSF52540">
    <property type="entry name" value="P-loop containing nucleoside triphosphate hydrolases"/>
    <property type="match status" value="1"/>
</dbReference>
<dbReference type="Pfam" id="PF00005">
    <property type="entry name" value="ABC_tran"/>
    <property type="match status" value="1"/>
</dbReference>
<dbReference type="Pfam" id="PF06472">
    <property type="entry name" value="ABC_membrane_2"/>
    <property type="match status" value="1"/>
</dbReference>
<keyword evidence="2" id="KW-0813">Transport</keyword>
<accession>A0A7K0DM41</accession>
<keyword evidence="3 8" id="KW-0812">Transmembrane</keyword>
<keyword evidence="7 8" id="KW-0472">Membrane</keyword>
<dbReference type="InterPro" id="IPR011527">
    <property type="entry name" value="ABC1_TM_dom"/>
</dbReference>
<sequence>MPVERPEATLTESLDWGAVPIESVRWLAIVFVLSTAACGVVGWLALRLTEWGRHFGHVTGAFFRGRTGALTLGYAAVLVLITVVAVKIQVLTSYQGNDMFSALQFAAEAIGRGDRAALNAAGGRFRDSLVVFAVLAVIDVARAQLDYYLGQLFEIRWRRWLTDRMASDWIDDRVYYRSRFLDHPTDNPDQRIQQDVGDMIAMARALSLGALSAVLSVLSFAWILWRLSGPLNVLGAEMPRAMVFLVLVYVLVASLVAFRIGRPLVGLGFRYQAVTAHFRYSLVRLRENAEPIAFYRGEAAEEHGLHARFEEVLRVYRSLVNRTTALIGWNQTATEAAFVVPWLLQAPRFFDGRLTLGDVQQTGAAFGQIQSSLSYFRNNYTTFAAFRATLARLDGLLCDDDRTRRLPRITTRHEPRVVDLAGINLARPDGTRLIENLTLRLTGGDAVVVTGPSGCGKTTLLRALAEMWPYVDGTIGRPADGRVVFSPQMPYLPLGPLHTTVTYPGLPGCLSDGALADALHRVQLDALVPRLHEDANWAMVLSPGEQQRLAFARILLIGPEVAFLDEATSALDPDMEAALYARLRADLPDLVLISTAHRESVVRLHTARLELTGAGSWRYAPISATRS</sequence>
<dbReference type="InterPro" id="IPR050835">
    <property type="entry name" value="ABC_transporter_sub-D"/>
</dbReference>
<feature type="transmembrane region" description="Helical" evidence="8">
    <location>
        <begin position="205"/>
        <end position="225"/>
    </location>
</feature>
<dbReference type="GO" id="GO:0140359">
    <property type="term" value="F:ABC-type transporter activity"/>
    <property type="evidence" value="ECO:0007669"/>
    <property type="project" value="InterPro"/>
</dbReference>
<dbReference type="Gene3D" id="1.20.1560.10">
    <property type="entry name" value="ABC transporter type 1, transmembrane domain"/>
    <property type="match status" value="1"/>
</dbReference>
<dbReference type="GO" id="GO:0016887">
    <property type="term" value="F:ATP hydrolysis activity"/>
    <property type="evidence" value="ECO:0007669"/>
    <property type="project" value="InterPro"/>
</dbReference>
<organism evidence="11 12">
    <name type="scientific">Nocardia aurantia</name>
    <dbReference type="NCBI Taxonomy" id="2585199"/>
    <lineage>
        <taxon>Bacteria</taxon>
        <taxon>Bacillati</taxon>
        <taxon>Actinomycetota</taxon>
        <taxon>Actinomycetes</taxon>
        <taxon>Mycobacteriales</taxon>
        <taxon>Nocardiaceae</taxon>
        <taxon>Nocardia</taxon>
    </lineage>
</organism>
<dbReference type="GO" id="GO:0005524">
    <property type="term" value="F:ATP binding"/>
    <property type="evidence" value="ECO:0007669"/>
    <property type="project" value="UniProtKB-KW"/>
</dbReference>
<dbReference type="InterPro" id="IPR027417">
    <property type="entry name" value="P-loop_NTPase"/>
</dbReference>
<dbReference type="CDD" id="cd03223">
    <property type="entry name" value="ABCD_peroxisomal_ALDP"/>
    <property type="match status" value="1"/>
</dbReference>
<evidence type="ECO:0000256" key="8">
    <source>
        <dbReference type="SAM" id="Phobius"/>
    </source>
</evidence>
<feature type="transmembrane region" description="Helical" evidence="8">
    <location>
        <begin position="67"/>
        <end position="90"/>
    </location>
</feature>
<evidence type="ECO:0000256" key="7">
    <source>
        <dbReference type="ARBA" id="ARBA00023136"/>
    </source>
</evidence>
<comment type="caution">
    <text evidence="11">The sequence shown here is derived from an EMBL/GenBank/DDBJ whole genome shotgun (WGS) entry which is preliminary data.</text>
</comment>
<feature type="transmembrane region" description="Helical" evidence="8">
    <location>
        <begin position="26"/>
        <end position="46"/>
    </location>
</feature>
<gene>
    <name evidence="11" type="primary">bacA_2</name>
    <name evidence="11" type="ORF">NRB56_23890</name>
</gene>
<name>A0A7K0DM41_9NOCA</name>
<evidence type="ECO:0000256" key="2">
    <source>
        <dbReference type="ARBA" id="ARBA00022448"/>
    </source>
</evidence>
<evidence type="ECO:0000256" key="3">
    <source>
        <dbReference type="ARBA" id="ARBA00022692"/>
    </source>
</evidence>
<dbReference type="SMART" id="SM00382">
    <property type="entry name" value="AAA"/>
    <property type="match status" value="1"/>
</dbReference>
<evidence type="ECO:0000313" key="12">
    <source>
        <dbReference type="Proteomes" id="UP000431401"/>
    </source>
</evidence>
<feature type="domain" description="ABC transporter" evidence="9">
    <location>
        <begin position="418"/>
        <end position="627"/>
    </location>
</feature>
<keyword evidence="4" id="KW-0547">Nucleotide-binding</keyword>
<feature type="domain" description="ABC transmembrane type-1" evidence="10">
    <location>
        <begin position="178"/>
        <end position="385"/>
    </location>
</feature>
<dbReference type="InterPro" id="IPR003593">
    <property type="entry name" value="AAA+_ATPase"/>
</dbReference>
<feature type="transmembrane region" description="Helical" evidence="8">
    <location>
        <begin position="241"/>
        <end position="260"/>
    </location>
</feature>
<keyword evidence="6 8" id="KW-1133">Transmembrane helix</keyword>
<evidence type="ECO:0000259" key="10">
    <source>
        <dbReference type="PROSITE" id="PS50929"/>
    </source>
</evidence>
<evidence type="ECO:0000256" key="6">
    <source>
        <dbReference type="ARBA" id="ARBA00022989"/>
    </source>
</evidence>
<keyword evidence="5 11" id="KW-0067">ATP-binding</keyword>